<organism evidence="2 3">
    <name type="scientific">Seminavis robusta</name>
    <dbReference type="NCBI Taxonomy" id="568900"/>
    <lineage>
        <taxon>Eukaryota</taxon>
        <taxon>Sar</taxon>
        <taxon>Stramenopiles</taxon>
        <taxon>Ochrophyta</taxon>
        <taxon>Bacillariophyta</taxon>
        <taxon>Bacillariophyceae</taxon>
        <taxon>Bacillariophycidae</taxon>
        <taxon>Naviculales</taxon>
        <taxon>Naviculaceae</taxon>
        <taxon>Seminavis</taxon>
    </lineage>
</organism>
<evidence type="ECO:0000313" key="3">
    <source>
        <dbReference type="Proteomes" id="UP001153069"/>
    </source>
</evidence>
<proteinExistence type="predicted"/>
<dbReference type="Proteomes" id="UP001153069">
    <property type="component" value="Unassembled WGS sequence"/>
</dbReference>
<evidence type="ECO:0000313" key="2">
    <source>
        <dbReference type="EMBL" id="CAB9512447.1"/>
    </source>
</evidence>
<protein>
    <submittedName>
        <fullName evidence="2">Uncharacterized protein</fullName>
    </submittedName>
</protein>
<dbReference type="AlphaFoldDB" id="A0A9N8E0V7"/>
<dbReference type="EMBL" id="CAICTM010000536">
    <property type="protein sequence ID" value="CAB9512447.1"/>
    <property type="molecule type" value="Genomic_DNA"/>
</dbReference>
<sequence length="418" mass="45685">MTSDNQFPPIDIVVLNGELACSHMHDDDSVTLCTMDESDSVAHAQYVEISPGNYYEILESRWESEHGALEESGNSRPSASRAPPSAGRPYRRGSLVMTLKKSTMLQEDISRRESVASPKKPTLPSRRESMAMSLATTDEEWEAQGILPQPDNCRQASFGSMVPVRPNRRASIVTSAVQDPEATGRPHIPFRRGSLNVADLGYAPQEAVEPPKSLVRTITQCSEPPKYPHRKSSMGMCQSQDAANAAYALPTSDLRLDAKRPPKRPFRKASMDMGRADDMDTSAAGNCVSQSMNKSCSSQPKCPLRKASMGMCSSQDHQAADEADTSNTEAPAHDVRRHKCRRTSLVPTSSGKELPPHRRGSLVLSLACYEKDPIKCNESGQIRLKLTGLELKGSDLNVYRSGISRVPPNSKDMTSVAA</sequence>
<feature type="compositionally biased region" description="Low complexity" evidence="1">
    <location>
        <begin position="72"/>
        <end position="93"/>
    </location>
</feature>
<feature type="region of interest" description="Disordered" evidence="1">
    <location>
        <begin position="106"/>
        <end position="127"/>
    </location>
</feature>
<gene>
    <name evidence="2" type="ORF">SEMRO_537_G162300.1</name>
</gene>
<feature type="region of interest" description="Disordered" evidence="1">
    <location>
        <begin position="256"/>
        <end position="301"/>
    </location>
</feature>
<feature type="region of interest" description="Disordered" evidence="1">
    <location>
        <begin position="66"/>
        <end position="93"/>
    </location>
</feature>
<feature type="compositionally biased region" description="Polar residues" evidence="1">
    <location>
        <begin position="283"/>
        <end position="300"/>
    </location>
</feature>
<reference evidence="2" key="1">
    <citation type="submission" date="2020-06" db="EMBL/GenBank/DDBJ databases">
        <authorList>
            <consortium name="Plant Systems Biology data submission"/>
        </authorList>
    </citation>
    <scope>NUCLEOTIDE SEQUENCE</scope>
    <source>
        <strain evidence="2">D6</strain>
    </source>
</reference>
<comment type="caution">
    <text evidence="2">The sequence shown here is derived from an EMBL/GenBank/DDBJ whole genome shotgun (WGS) entry which is preliminary data.</text>
</comment>
<keyword evidence="3" id="KW-1185">Reference proteome</keyword>
<feature type="region of interest" description="Disordered" evidence="1">
    <location>
        <begin position="313"/>
        <end position="340"/>
    </location>
</feature>
<evidence type="ECO:0000256" key="1">
    <source>
        <dbReference type="SAM" id="MobiDB-lite"/>
    </source>
</evidence>
<name>A0A9N8E0V7_9STRA</name>
<accession>A0A9N8E0V7</accession>